<proteinExistence type="predicted"/>
<sequence length="262" mass="30906">MASKSDYIISLSYYEFFLKFKNPILDFTLLNRDSLDNWSSLEQHISHLINGFVELKGKIEELEEEYTKLFIDNHLTDNELKTLTKEIEKHFSFLPNSTHINFLIKDIGYTFHPNLRPNSNYQPPQPMHSNLTTAFEEYHSKLVKALNSFTFLLELYLTYLDKIEDESKFEIPKILSPFEQVDDILTFNYTDTAQQLYNIPDNNIHYIHGKLNFTKDTIETSNLVLGIEDIDHNIIDDDLIDFQKTFQRIVKKQVQNIVHFSI</sequence>
<reference evidence="2 3" key="1">
    <citation type="submission" date="2016-10" db="EMBL/GenBank/DDBJ databases">
        <authorList>
            <person name="de Groot N.N."/>
        </authorList>
    </citation>
    <scope>NUCLEOTIDE SEQUENCE [LARGE SCALE GENOMIC DNA]</scope>
    <source>
        <strain evidence="2 3">VTM2R47</strain>
    </source>
</reference>
<keyword evidence="1" id="KW-0175">Coiled coil</keyword>
<feature type="coiled-coil region" evidence="1">
    <location>
        <begin position="45"/>
        <end position="72"/>
    </location>
</feature>
<accession>A0A1H9MZP6</accession>
<evidence type="ECO:0000313" key="3">
    <source>
        <dbReference type="Proteomes" id="UP000182712"/>
    </source>
</evidence>
<evidence type="ECO:0000256" key="1">
    <source>
        <dbReference type="SAM" id="Coils"/>
    </source>
</evidence>
<dbReference type="Proteomes" id="UP000182712">
    <property type="component" value="Unassembled WGS sequence"/>
</dbReference>
<name>A0A1H9MZP6_9STRE</name>
<protein>
    <submittedName>
        <fullName evidence="2">Bacteriophage abortive infection AbiH</fullName>
    </submittedName>
</protein>
<dbReference type="AlphaFoldDB" id="A0A1H9MZP6"/>
<gene>
    <name evidence="2" type="ORF">SAMN04487840_102222</name>
</gene>
<dbReference type="Pfam" id="PF14253">
    <property type="entry name" value="AbiH"/>
    <property type="match status" value="1"/>
</dbReference>
<dbReference type="EMBL" id="FOGM01000002">
    <property type="protein sequence ID" value="SER29128.1"/>
    <property type="molecule type" value="Genomic_DNA"/>
</dbReference>
<organism evidence="2 3">
    <name type="scientific">Streptococcus gallolyticus</name>
    <dbReference type="NCBI Taxonomy" id="315405"/>
    <lineage>
        <taxon>Bacteria</taxon>
        <taxon>Bacillati</taxon>
        <taxon>Bacillota</taxon>
        <taxon>Bacilli</taxon>
        <taxon>Lactobacillales</taxon>
        <taxon>Streptococcaceae</taxon>
        <taxon>Streptococcus</taxon>
    </lineage>
</organism>
<evidence type="ECO:0000313" key="2">
    <source>
        <dbReference type="EMBL" id="SER29128.1"/>
    </source>
</evidence>
<dbReference type="InterPro" id="IPR025935">
    <property type="entry name" value="AbiH"/>
</dbReference>